<dbReference type="Pfam" id="PF01558">
    <property type="entry name" value="POR"/>
    <property type="match status" value="1"/>
</dbReference>
<evidence type="ECO:0000313" key="3">
    <source>
        <dbReference type="EMBL" id="BEQ15455.1"/>
    </source>
</evidence>
<name>A0AAU9EHI8_9BACT</name>
<gene>
    <name evidence="3" type="ORF">FAK_25210</name>
</gene>
<organism evidence="3 4">
    <name type="scientific">Desulfoferula mesophila</name>
    <dbReference type="NCBI Taxonomy" id="3058419"/>
    <lineage>
        <taxon>Bacteria</taxon>
        <taxon>Pseudomonadati</taxon>
        <taxon>Thermodesulfobacteriota</taxon>
        <taxon>Desulfarculia</taxon>
        <taxon>Desulfarculales</taxon>
        <taxon>Desulfarculaceae</taxon>
        <taxon>Desulfoferula</taxon>
    </lineage>
</organism>
<dbReference type="EMBL" id="AP028679">
    <property type="protein sequence ID" value="BEQ15455.1"/>
    <property type="molecule type" value="Genomic_DNA"/>
</dbReference>
<dbReference type="InterPro" id="IPR002869">
    <property type="entry name" value="Pyrv_flavodox_OxRed_cen"/>
</dbReference>
<accession>A0AAU9EHI8</accession>
<dbReference type="PANTHER" id="PTHR42730">
    <property type="entry name" value="2-OXOGLUTARATE SYNTHASE SUBUNIT KORC"/>
    <property type="match status" value="1"/>
</dbReference>
<dbReference type="KEGG" id="dmp:FAK_25210"/>
<dbReference type="Gene3D" id="3.40.920.10">
    <property type="entry name" value="Pyruvate-ferredoxin oxidoreductase, PFOR, domain III"/>
    <property type="match status" value="1"/>
</dbReference>
<dbReference type="Proteomes" id="UP001366166">
    <property type="component" value="Chromosome"/>
</dbReference>
<keyword evidence="4" id="KW-1185">Reference proteome</keyword>
<evidence type="ECO:0000256" key="1">
    <source>
        <dbReference type="ARBA" id="ARBA00023002"/>
    </source>
</evidence>
<dbReference type="AlphaFoldDB" id="A0AAU9EHI8"/>
<evidence type="ECO:0000313" key="4">
    <source>
        <dbReference type="Proteomes" id="UP001366166"/>
    </source>
</evidence>
<sequence>MTNKMIFAGFGGQGVLLMGYLTALTAMRQGKNVTYLPAYGAEVRGGTANCTVVVSDEEIASPVASNPDYVIVMNNPSLVRFANMIAPGGILLINSSLVHGEIKRDDVTVVPVALNELAHELGEDRSANVIMVGALAQATGVLTIDALKEALAETGLGKKPKVLELNRRALEVGADAARQALAKEKSA</sequence>
<dbReference type="RefSeq" id="WP_338599872.1">
    <property type="nucleotide sequence ID" value="NZ_AP028679.1"/>
</dbReference>
<dbReference type="InterPro" id="IPR019752">
    <property type="entry name" value="Pyrv/ketoisovalerate_OxRed_cat"/>
</dbReference>
<keyword evidence="1" id="KW-0560">Oxidoreductase</keyword>
<dbReference type="GO" id="GO:0016903">
    <property type="term" value="F:oxidoreductase activity, acting on the aldehyde or oxo group of donors"/>
    <property type="evidence" value="ECO:0007669"/>
    <property type="project" value="InterPro"/>
</dbReference>
<protein>
    <submittedName>
        <fullName evidence="3">2-oxoacid:ferredoxin oxidoreductase subunit gamma</fullName>
    </submittedName>
</protein>
<dbReference type="InterPro" id="IPR052554">
    <property type="entry name" value="2-oxoglutarate_synth_KorC"/>
</dbReference>
<feature type="domain" description="Pyruvate/ketoisovalerate oxidoreductase catalytic" evidence="2">
    <location>
        <begin position="11"/>
        <end position="174"/>
    </location>
</feature>
<reference evidence="4" key="1">
    <citation type="journal article" date="2023" name="Arch. Microbiol.">
        <title>Desulfoferula mesophilus gen. nov. sp. nov., a mesophilic sulfate-reducing bacterium isolated from a brackish lake sediment.</title>
        <authorList>
            <person name="Watanabe T."/>
            <person name="Yabe T."/>
            <person name="Tsuji J.M."/>
            <person name="Fukui M."/>
        </authorList>
    </citation>
    <scope>NUCLEOTIDE SEQUENCE [LARGE SCALE GENOMIC DNA]</scope>
    <source>
        <strain evidence="4">12FAK</strain>
    </source>
</reference>
<dbReference type="PANTHER" id="PTHR42730:SF1">
    <property type="entry name" value="2-OXOGLUTARATE SYNTHASE SUBUNIT KORC"/>
    <property type="match status" value="1"/>
</dbReference>
<dbReference type="SUPFAM" id="SSF53323">
    <property type="entry name" value="Pyruvate-ferredoxin oxidoreductase, PFOR, domain III"/>
    <property type="match status" value="1"/>
</dbReference>
<evidence type="ECO:0000259" key="2">
    <source>
        <dbReference type="Pfam" id="PF01558"/>
    </source>
</evidence>
<proteinExistence type="predicted"/>